<reference evidence="8 9" key="1">
    <citation type="submission" date="2009-01" db="EMBL/GenBank/DDBJ databases">
        <authorList>
            <person name="Fulton L."/>
            <person name="Clifton S."/>
            <person name="Fulton B."/>
            <person name="Xu J."/>
            <person name="Minx P."/>
            <person name="Pepin K.H."/>
            <person name="Johnson M."/>
            <person name="Bhonagiri V."/>
            <person name="Nash W.E."/>
            <person name="Mardis E.R."/>
            <person name="Wilson R.K."/>
        </authorList>
    </citation>
    <scope>NUCLEOTIDE SEQUENCE [LARGE SCALE GENOMIC DNA]</scope>
    <source>
        <strain evidence="9">DSM 10507 / JCM 14656 / S5a33</strain>
    </source>
</reference>
<dbReference type="InterPro" id="IPR003439">
    <property type="entry name" value="ABC_transporter-like_ATP-bd"/>
</dbReference>
<evidence type="ECO:0000256" key="4">
    <source>
        <dbReference type="ARBA" id="ARBA00022679"/>
    </source>
</evidence>
<dbReference type="RefSeq" id="WP_005949553.1">
    <property type="nucleotide sequence ID" value="NZ_CP136423.1"/>
</dbReference>
<organism evidence="8 9">
    <name type="scientific">Blautia hydrogenotrophica (strain DSM 10507 / JCM 14656 / S5a33)</name>
    <name type="common">Ruminococcus hydrogenotrophicus</name>
    <dbReference type="NCBI Taxonomy" id="476272"/>
    <lineage>
        <taxon>Bacteria</taxon>
        <taxon>Bacillati</taxon>
        <taxon>Bacillota</taxon>
        <taxon>Clostridia</taxon>
        <taxon>Lachnospirales</taxon>
        <taxon>Lachnospiraceae</taxon>
        <taxon>Blautia</taxon>
    </lineage>
</organism>
<name>C0CN65_BLAHS</name>
<dbReference type="InterPro" id="IPR004839">
    <property type="entry name" value="Aminotransferase_I/II_large"/>
</dbReference>
<comment type="caution">
    <text evidence="8">The sequence shown here is derived from an EMBL/GenBank/DDBJ whole genome shotgun (WGS) entry which is preliminary data.</text>
</comment>
<dbReference type="PATRIC" id="fig|476272.21.peg.1735"/>
<dbReference type="Pfam" id="PF00005">
    <property type="entry name" value="ABC_tran"/>
    <property type="match status" value="1"/>
</dbReference>
<dbReference type="HOGENOM" id="CLU_017584_4_3_9"/>
<keyword evidence="4" id="KW-0808">Transferase</keyword>
<dbReference type="InterPro" id="IPR050596">
    <property type="entry name" value="AspAT/PAT-like"/>
</dbReference>
<gene>
    <name evidence="8" type="ORF">RUMHYD_02303</name>
</gene>
<dbReference type="Gene3D" id="3.90.1150.10">
    <property type="entry name" value="Aspartate Aminotransferase, domain 1"/>
    <property type="match status" value="1"/>
</dbReference>
<dbReference type="GO" id="GO:0008483">
    <property type="term" value="F:transaminase activity"/>
    <property type="evidence" value="ECO:0007669"/>
    <property type="project" value="UniProtKB-KW"/>
</dbReference>
<dbReference type="GeneID" id="86821066"/>
<accession>C0CN65</accession>
<dbReference type="GO" id="GO:0016887">
    <property type="term" value="F:ATP hydrolysis activity"/>
    <property type="evidence" value="ECO:0007669"/>
    <property type="project" value="InterPro"/>
</dbReference>
<evidence type="ECO:0000259" key="6">
    <source>
        <dbReference type="Pfam" id="PF00005"/>
    </source>
</evidence>
<proteinExistence type="inferred from homology"/>
<evidence type="ECO:0000256" key="5">
    <source>
        <dbReference type="ARBA" id="ARBA00022898"/>
    </source>
</evidence>
<dbReference type="InterPro" id="IPR015424">
    <property type="entry name" value="PyrdxlP-dep_Trfase"/>
</dbReference>
<comment type="cofactor">
    <cofactor evidence="1">
        <name>pyridoxal 5'-phosphate</name>
        <dbReference type="ChEBI" id="CHEBI:597326"/>
    </cofactor>
</comment>
<dbReference type="PANTHER" id="PTHR46383">
    <property type="entry name" value="ASPARTATE AMINOTRANSFERASE"/>
    <property type="match status" value="1"/>
</dbReference>
<evidence type="ECO:0000313" key="9">
    <source>
        <dbReference type="Proteomes" id="UP000003100"/>
    </source>
</evidence>
<feature type="domain" description="Aminotransferase class I/classII large" evidence="7">
    <location>
        <begin position="86"/>
        <end position="437"/>
    </location>
</feature>
<dbReference type="EMBL" id="ACBZ01000124">
    <property type="protein sequence ID" value="EEG48775.1"/>
    <property type="molecule type" value="Genomic_DNA"/>
</dbReference>
<feature type="domain" description="ABC transporter" evidence="6">
    <location>
        <begin position="18"/>
        <end position="47"/>
    </location>
</feature>
<dbReference type="InterPro" id="IPR027417">
    <property type="entry name" value="P-loop_NTPase"/>
</dbReference>
<keyword evidence="9" id="KW-1185">Reference proteome</keyword>
<keyword evidence="5" id="KW-0663">Pyridoxal phosphate</keyword>
<protein>
    <recommendedName>
        <fullName evidence="10">Aspartate aminotransferase</fullName>
    </recommendedName>
</protein>
<dbReference type="SUPFAM" id="SSF52540">
    <property type="entry name" value="P-loop containing nucleoside triphosphate hydrolases"/>
    <property type="match status" value="1"/>
</dbReference>
<evidence type="ECO:0000256" key="3">
    <source>
        <dbReference type="ARBA" id="ARBA00022576"/>
    </source>
</evidence>
<dbReference type="InterPro" id="IPR015422">
    <property type="entry name" value="PyrdxlP-dep_Trfase_small"/>
</dbReference>
<dbReference type="GO" id="GO:0030170">
    <property type="term" value="F:pyridoxal phosphate binding"/>
    <property type="evidence" value="ECO:0007669"/>
    <property type="project" value="InterPro"/>
</dbReference>
<evidence type="ECO:0000313" key="8">
    <source>
        <dbReference type="EMBL" id="EEG48775.1"/>
    </source>
</evidence>
<dbReference type="Gene3D" id="3.40.640.10">
    <property type="entry name" value="Type I PLP-dependent aspartate aminotransferase-like (Major domain)"/>
    <property type="match status" value="1"/>
</dbReference>
<dbReference type="AlphaFoldDB" id="C0CN65"/>
<dbReference type="FunFam" id="3.40.640.10:FF:000033">
    <property type="entry name" value="Aspartate aminotransferase"/>
    <property type="match status" value="1"/>
</dbReference>
<reference evidence="8 9" key="2">
    <citation type="submission" date="2009-02" db="EMBL/GenBank/DDBJ databases">
        <title>Draft genome sequence of Blautia hydrogenotrophica DSM 10507 (Ruminococcus hydrogenotrophicus DSM 10507).</title>
        <authorList>
            <person name="Sudarsanam P."/>
            <person name="Ley R."/>
            <person name="Guruge J."/>
            <person name="Turnbaugh P.J."/>
            <person name="Mahowald M."/>
            <person name="Liep D."/>
            <person name="Gordon J."/>
        </authorList>
    </citation>
    <scope>NUCLEOTIDE SEQUENCE [LARGE SCALE GENOMIC DNA]</scope>
    <source>
        <strain evidence="9">DSM 10507 / JCM 14656 / S5a33</strain>
    </source>
</reference>
<dbReference type="PANTHER" id="PTHR46383:SF1">
    <property type="entry name" value="ASPARTATE AMINOTRANSFERASE"/>
    <property type="match status" value="1"/>
</dbReference>
<dbReference type="eggNOG" id="COG0436">
    <property type="taxonomic scope" value="Bacteria"/>
</dbReference>
<evidence type="ECO:0000259" key="7">
    <source>
        <dbReference type="Pfam" id="PF00155"/>
    </source>
</evidence>
<evidence type="ECO:0000256" key="2">
    <source>
        <dbReference type="ARBA" id="ARBA00007441"/>
    </source>
</evidence>
<dbReference type="Pfam" id="PF00155">
    <property type="entry name" value="Aminotran_1_2"/>
    <property type="match status" value="1"/>
</dbReference>
<comment type="similarity">
    <text evidence="2">Belongs to the class-I pyridoxal-phosphate-dependent aminotransferase family.</text>
</comment>
<dbReference type="GO" id="GO:0005524">
    <property type="term" value="F:ATP binding"/>
    <property type="evidence" value="ECO:0007669"/>
    <property type="project" value="InterPro"/>
</dbReference>
<keyword evidence="3" id="KW-0032">Aminotransferase</keyword>
<dbReference type="Proteomes" id="UP000003100">
    <property type="component" value="Unassembled WGS sequence"/>
</dbReference>
<dbReference type="SUPFAM" id="SSF53383">
    <property type="entry name" value="PLP-dependent transferases"/>
    <property type="match status" value="1"/>
</dbReference>
<evidence type="ECO:0000256" key="1">
    <source>
        <dbReference type="ARBA" id="ARBA00001933"/>
    </source>
</evidence>
<dbReference type="CDD" id="cd00609">
    <property type="entry name" value="AAT_like"/>
    <property type="match status" value="1"/>
</dbReference>
<dbReference type="InterPro" id="IPR015421">
    <property type="entry name" value="PyrdxlP-dep_Trfase_major"/>
</dbReference>
<evidence type="ECO:0008006" key="10">
    <source>
        <dbReference type="Google" id="ProtNLM"/>
    </source>
</evidence>
<sequence>MFLKIENLSCHYGVIQALHNVSIEIEKKGIYAIIGANGAGKSSLISNSQMKRGGDKMLSKIVSNITPSATCELEGTVADLRHKGVDIIGMNAGEPDFQTPENIQRACEAAMAEGKTKYVNVPGIIEVREAIAKKLRRDNGVHYEPDQICVSTGAKQALNNAVLAVTNPGDEVIIPIPGWVSYVEIVKLVGGVPVCVECRPDYQLDLEKIEKAITPRTAAILINTPNNPTGAVYSRKSLEKLAELAAEHDFYIISDEVYEKLIYGDTKHECVASFSETAYEHTILINGMSKAYCMTGWRIGYTAAPKEIAQGINAIQGHTTSNSTTFVQWAAVEALENNDETIKAMVKEFSKRKDYAYGRLVRMEGIKCNNVDGAFYLLPDISYYFGKRYGEQQIRDSFDFCNYILNEAHVAIVPGAAFYAPNTVRIAYTNSMDKIVEGMNRIETALRKLK</sequence>
<dbReference type="Gene3D" id="3.40.50.300">
    <property type="entry name" value="P-loop containing nucleotide triphosphate hydrolases"/>
    <property type="match status" value="1"/>
</dbReference>
<dbReference type="GO" id="GO:0006520">
    <property type="term" value="P:amino acid metabolic process"/>
    <property type="evidence" value="ECO:0007669"/>
    <property type="project" value="InterPro"/>
</dbReference>